<evidence type="ECO:0000313" key="2">
    <source>
        <dbReference type="EMBL" id="WIA09118.1"/>
    </source>
</evidence>
<proteinExistence type="predicted"/>
<keyword evidence="3" id="KW-1185">Reference proteome</keyword>
<protein>
    <recommendedName>
        <fullName evidence="4">RING-type domain-containing protein</fullName>
    </recommendedName>
</protein>
<dbReference type="Proteomes" id="UP001244341">
    <property type="component" value="Chromosome 1b"/>
</dbReference>
<keyword evidence="1" id="KW-0812">Transmembrane</keyword>
<keyword evidence="1" id="KW-1133">Transmembrane helix</keyword>
<organism evidence="2 3">
    <name type="scientific">Tetradesmus obliquus</name>
    <name type="common">Green alga</name>
    <name type="synonym">Acutodesmus obliquus</name>
    <dbReference type="NCBI Taxonomy" id="3088"/>
    <lineage>
        <taxon>Eukaryota</taxon>
        <taxon>Viridiplantae</taxon>
        <taxon>Chlorophyta</taxon>
        <taxon>core chlorophytes</taxon>
        <taxon>Chlorophyceae</taxon>
        <taxon>CS clade</taxon>
        <taxon>Sphaeropleales</taxon>
        <taxon>Scenedesmaceae</taxon>
        <taxon>Tetradesmus</taxon>
    </lineage>
</organism>
<evidence type="ECO:0000256" key="1">
    <source>
        <dbReference type="SAM" id="Phobius"/>
    </source>
</evidence>
<keyword evidence="1" id="KW-0472">Membrane</keyword>
<sequence>MLCFLAFDSSFRSWGDVYFFCGPQMQYCTCGFRWNLAGWSKAFILWNFVLSAALGVQRLIIQLGLCGLLPGEEVVTRESFISICWRLIPYWLNNWEQQWGAECSSMMFELPHFAVELVIILPCVQILCSRMKVLAMPSVNAALPPRRDGRPQLVREEYVPNVLRGCWERQPAQRHIWQRIRANRRIIAFSCLLCGMALANALLIPLHLEGRILQHPDTALMAAAGRVPADWRDASSLQELQQSLRNGSVTLGKELEVQQAAAGSAGSGGSNSTASKHVAAAAAAELGSWGTDKVWAADAVGRLAERVTLYQGEARGCPDVERLRRNLLKHHGEIARMQEPQHRATIPLVEMALALMRLSTEKFFVLLSLYVAFLLFRVPPRAAAALVALNARASSAFARLILYSFPAVCWVYGAGFTFSTFVSVVFWGGPIMQAYDLLRTSVRSVSIKALRPATAAEIERMHGDCAICCHAYHQQCLNQWLQQCHSSGATASCPMCQTPLQLSVQWNLLPWRWRRQPALAAPGGAAAAGLGAALGAAAAAGAGGVAAGDAANNYLLLHQPRLALLLADMPQILAPEAVQILAEVQVRGWR</sequence>
<dbReference type="InterPro" id="IPR013083">
    <property type="entry name" value="Znf_RING/FYVE/PHD"/>
</dbReference>
<feature type="transmembrane region" description="Helical" evidence="1">
    <location>
        <begin position="363"/>
        <end position="379"/>
    </location>
</feature>
<name>A0ABY8TJ35_TETOB</name>
<evidence type="ECO:0008006" key="4">
    <source>
        <dbReference type="Google" id="ProtNLM"/>
    </source>
</evidence>
<feature type="transmembrane region" description="Helical" evidence="1">
    <location>
        <begin position="400"/>
        <end position="427"/>
    </location>
</feature>
<dbReference type="EMBL" id="CP126208">
    <property type="protein sequence ID" value="WIA09118.1"/>
    <property type="molecule type" value="Genomic_DNA"/>
</dbReference>
<dbReference type="SUPFAM" id="SSF57850">
    <property type="entry name" value="RING/U-box"/>
    <property type="match status" value="1"/>
</dbReference>
<dbReference type="Gene3D" id="3.30.40.10">
    <property type="entry name" value="Zinc/RING finger domain, C3HC4 (zinc finger)"/>
    <property type="match status" value="1"/>
</dbReference>
<gene>
    <name evidence="2" type="ORF">OEZ85_008530</name>
</gene>
<feature type="transmembrane region" description="Helical" evidence="1">
    <location>
        <begin position="186"/>
        <end position="208"/>
    </location>
</feature>
<evidence type="ECO:0000313" key="3">
    <source>
        <dbReference type="Proteomes" id="UP001244341"/>
    </source>
</evidence>
<accession>A0ABY8TJ35</accession>
<reference evidence="2 3" key="1">
    <citation type="submission" date="2023-05" db="EMBL/GenBank/DDBJ databases">
        <title>A 100% complete, gapless, phased diploid assembly of the Scenedesmus obliquus UTEX 3031 genome.</title>
        <authorList>
            <person name="Biondi T.C."/>
            <person name="Hanschen E.R."/>
            <person name="Kwon T."/>
            <person name="Eng W."/>
            <person name="Kruse C.P.S."/>
            <person name="Koehler S.I."/>
            <person name="Kunde Y."/>
            <person name="Gleasner C.D."/>
            <person name="You Mak K.T."/>
            <person name="Polle J."/>
            <person name="Hovde B.T."/>
            <person name="Starkenburg S.R."/>
        </authorList>
    </citation>
    <scope>NUCLEOTIDE SEQUENCE [LARGE SCALE GENOMIC DNA]</scope>
    <source>
        <strain evidence="2 3">DOE0152z</strain>
    </source>
</reference>